<keyword evidence="2" id="KW-1185">Reference proteome</keyword>
<dbReference type="InterPro" id="IPR004320">
    <property type="entry name" value="BPS1_pln"/>
</dbReference>
<dbReference type="EMBL" id="CM004388">
    <property type="protein sequence ID" value="OAY57633.1"/>
    <property type="molecule type" value="Genomic_DNA"/>
</dbReference>
<dbReference type="PANTHER" id="PTHR33070:SF120">
    <property type="entry name" value="EXPRESSED PROTEIN"/>
    <property type="match status" value="1"/>
</dbReference>
<dbReference type="OrthoDB" id="1701699at2759"/>
<dbReference type="GO" id="GO:0048367">
    <property type="term" value="P:shoot system development"/>
    <property type="evidence" value="ECO:0007669"/>
    <property type="project" value="InterPro"/>
</dbReference>
<dbReference type="AlphaFoldDB" id="A0A2C9WEF1"/>
<protein>
    <recommendedName>
        <fullName evidence="3">DUF241 domain-containing protein</fullName>
    </recommendedName>
</protein>
<reference evidence="2" key="1">
    <citation type="journal article" date="2016" name="Nat. Biotechnol.">
        <title>Sequencing wild and cultivated cassava and related species reveals extensive interspecific hybridization and genetic diversity.</title>
        <authorList>
            <person name="Bredeson J.V."/>
            <person name="Lyons J.B."/>
            <person name="Prochnik S.E."/>
            <person name="Wu G.A."/>
            <person name="Ha C.M."/>
            <person name="Edsinger-Gonzales E."/>
            <person name="Grimwood J."/>
            <person name="Schmutz J."/>
            <person name="Rabbi I.Y."/>
            <person name="Egesi C."/>
            <person name="Nauluvula P."/>
            <person name="Lebot V."/>
            <person name="Ndunguru J."/>
            <person name="Mkamilo G."/>
            <person name="Bart R.S."/>
            <person name="Setter T.L."/>
            <person name="Gleadow R.M."/>
            <person name="Kulakow P."/>
            <person name="Ferguson M.E."/>
            <person name="Rounsley S."/>
            <person name="Rokhsar D.S."/>
        </authorList>
    </citation>
    <scope>NUCLEOTIDE SEQUENCE [LARGE SCALE GENOMIC DNA]</scope>
    <source>
        <strain evidence="2">cv. AM560-2</strain>
    </source>
</reference>
<evidence type="ECO:0000313" key="1">
    <source>
        <dbReference type="EMBL" id="OAY57633.1"/>
    </source>
</evidence>
<accession>A0A2C9WEF1</accession>
<dbReference type="PANTHER" id="PTHR33070">
    <property type="entry name" value="OS06G0725500 PROTEIN"/>
    <property type="match status" value="1"/>
</dbReference>
<dbReference type="Proteomes" id="UP000091857">
    <property type="component" value="Chromosome 2"/>
</dbReference>
<dbReference type="Pfam" id="PF03087">
    <property type="entry name" value="BPS1"/>
    <property type="match status" value="1"/>
</dbReference>
<name>A0A2C9WEF1_MANES</name>
<dbReference type="Gramene" id="Manes.02G112200.1.v8.1">
    <property type="protein sequence ID" value="Manes.02G112200.1.v8.1.CDS.1"/>
    <property type="gene ID" value="Manes.02G112200.v8.1"/>
</dbReference>
<organism evidence="1 2">
    <name type="scientific">Manihot esculenta</name>
    <name type="common">Cassava</name>
    <name type="synonym">Jatropha manihot</name>
    <dbReference type="NCBI Taxonomy" id="3983"/>
    <lineage>
        <taxon>Eukaryota</taxon>
        <taxon>Viridiplantae</taxon>
        <taxon>Streptophyta</taxon>
        <taxon>Embryophyta</taxon>
        <taxon>Tracheophyta</taxon>
        <taxon>Spermatophyta</taxon>
        <taxon>Magnoliopsida</taxon>
        <taxon>eudicotyledons</taxon>
        <taxon>Gunneridae</taxon>
        <taxon>Pentapetalae</taxon>
        <taxon>rosids</taxon>
        <taxon>fabids</taxon>
        <taxon>Malpighiales</taxon>
        <taxon>Euphorbiaceae</taxon>
        <taxon>Crotonoideae</taxon>
        <taxon>Manihoteae</taxon>
        <taxon>Manihot</taxon>
    </lineage>
</organism>
<comment type="caution">
    <text evidence="1">The sequence shown here is derived from an EMBL/GenBank/DDBJ whole genome shotgun (WGS) entry which is preliminary data.</text>
</comment>
<dbReference type="GO" id="GO:0048364">
    <property type="term" value="P:root development"/>
    <property type="evidence" value="ECO:0007669"/>
    <property type="project" value="InterPro"/>
</dbReference>
<sequence>MKEMNSVHIPVRSISLPSRLHPNSLKIETELNKLKSRQILSSDSTTNSLGAESIQLGVTKLAELFISIEELTHSPQTQQAFHPQNLNEVEEVLDGSVGLIDICSTARDMLMAMQEHIRDLQSALRRKGKDSSSIESDVQTYISFRKRAKKDITKCLATLKKLENSALSCPTLNEEHHLSYVIKLIKETHAVAVTIFRSVMLFLAPPVTKTSIFGWSLISKLTRSGLLASDRGEKIFNEVGRVDITLCSIHGQIKKNNDAVFVVQQVKERLKTLGVSIQDLECKLNCLFRCIIQNRVSLLNLATA</sequence>
<evidence type="ECO:0000313" key="2">
    <source>
        <dbReference type="Proteomes" id="UP000091857"/>
    </source>
</evidence>
<gene>
    <name evidence="1" type="ORF">MANES_02G112200v8</name>
</gene>
<proteinExistence type="predicted"/>
<dbReference type="OMA" id="CTIKEQV"/>
<evidence type="ECO:0008006" key="3">
    <source>
        <dbReference type="Google" id="ProtNLM"/>
    </source>
</evidence>
<dbReference type="STRING" id="3983.A0A2C9WEF1"/>